<dbReference type="AlphaFoldDB" id="A0A1G6JH61"/>
<proteinExistence type="predicted"/>
<organism evidence="3 4">
    <name type="scientific">Actinokineospora iranica</name>
    <dbReference type="NCBI Taxonomy" id="1271860"/>
    <lineage>
        <taxon>Bacteria</taxon>
        <taxon>Bacillati</taxon>
        <taxon>Actinomycetota</taxon>
        <taxon>Actinomycetes</taxon>
        <taxon>Pseudonocardiales</taxon>
        <taxon>Pseudonocardiaceae</taxon>
        <taxon>Actinokineospora</taxon>
    </lineage>
</organism>
<keyword evidence="2" id="KW-0812">Transmembrane</keyword>
<dbReference type="EMBL" id="FMZZ01000001">
    <property type="protein sequence ID" value="SDC17775.1"/>
    <property type="molecule type" value="Genomic_DNA"/>
</dbReference>
<keyword evidence="2" id="KW-0472">Membrane</keyword>
<gene>
    <name evidence="3" type="ORF">SAMN05216174_101393</name>
</gene>
<evidence type="ECO:0000256" key="1">
    <source>
        <dbReference type="SAM" id="MobiDB-lite"/>
    </source>
</evidence>
<keyword evidence="2" id="KW-1133">Transmembrane helix</keyword>
<dbReference type="STRING" id="1271860.SAMN05216174_101393"/>
<dbReference type="Proteomes" id="UP000199501">
    <property type="component" value="Unassembled WGS sequence"/>
</dbReference>
<dbReference type="RefSeq" id="WP_091447522.1">
    <property type="nucleotide sequence ID" value="NZ_FMZZ01000001.1"/>
</dbReference>
<keyword evidence="4" id="KW-1185">Reference proteome</keyword>
<protein>
    <submittedName>
        <fullName evidence="3">Uncharacterized protein</fullName>
    </submittedName>
</protein>
<feature type="region of interest" description="Disordered" evidence="1">
    <location>
        <begin position="60"/>
        <end position="84"/>
    </location>
</feature>
<sequence>MRLWKHLREPTGLAVGAVLGPLMAAVTLAETDNGLLAVGVGAGIAALVVTTNALVTMLSRTRKPTSEPEPDGPPPPPDPPDPPEAAALARTCEAAVTIRIRSIATPDADPVVACTARIVDTVYRLACLVARAEPGRSPEAVARALTAMELGAQRLADVADGVAADTDLENYLSLVLRHLDAVEDDVRGKLARGQG</sequence>
<name>A0A1G6JH61_9PSEU</name>
<accession>A0A1G6JH61</accession>
<evidence type="ECO:0000313" key="4">
    <source>
        <dbReference type="Proteomes" id="UP000199501"/>
    </source>
</evidence>
<feature type="transmembrane region" description="Helical" evidence="2">
    <location>
        <begin position="34"/>
        <end position="55"/>
    </location>
</feature>
<evidence type="ECO:0000313" key="3">
    <source>
        <dbReference type="EMBL" id="SDC17775.1"/>
    </source>
</evidence>
<evidence type="ECO:0000256" key="2">
    <source>
        <dbReference type="SAM" id="Phobius"/>
    </source>
</evidence>
<feature type="compositionally biased region" description="Pro residues" evidence="1">
    <location>
        <begin position="71"/>
        <end position="83"/>
    </location>
</feature>
<reference evidence="4" key="1">
    <citation type="submission" date="2016-10" db="EMBL/GenBank/DDBJ databases">
        <authorList>
            <person name="Varghese N."/>
            <person name="Submissions S."/>
        </authorList>
    </citation>
    <scope>NUCLEOTIDE SEQUENCE [LARGE SCALE GENOMIC DNA]</scope>
    <source>
        <strain evidence="4">IBRC-M 10403</strain>
    </source>
</reference>